<dbReference type="Gene3D" id="1.50.10.20">
    <property type="match status" value="1"/>
</dbReference>
<dbReference type="SMART" id="SM01359">
    <property type="entry name" value="A2M_N_2"/>
    <property type="match status" value="1"/>
</dbReference>
<sequence>MSDRFNRLLLAFTTAFCLATSFSANAAETRRIETTPDSDYFGFDLRTEKNVSLDQCKSICLGDNSCLAFTYNPKVKWCFLKADFNKLNQSAGSIAGKVVTEAKAARGEDLGAAPAISFFASNLIDEARRLTKELGTLDSSESLRSLKSEAASAGLNGDPRTAMEKFRLAASMSSDDSEIWTGYALSAAATEPSNGQERAKLQRDATSASWFAYQTSRTKEDRSAALAVMAKALEKRELSRPALQAYEASLDLVNSASVRAAYEDLKARKGFRIIDNTVDNDNSSPRICAQFSEELVKSGVDYSSFIKLDNATPQAVEAKGRQICVEGLEHGRNYTVTFRQGLPAAIGETLPAPVNLSIYVQDRAPSVRFTGDSFVLPAKARRGIPLVSVNMDAAKVKLYRVGDRSLAQLLSGYQFLRQLDGYDISTVSEQMGAPVWEGEIEVAGNELNKEATTSFPVDEALPERKPGVYVLTAEPLVKKSDDEYGTRATQWFVVSDIGLSTYTGQDGINVFARSLESAEALKGVKLTLLARNNEVLGEATTDSDGRATFTPGLTRGTDGMVPAVLMASQNDDDFTFLDMARAGFDLSDRGVTGRAVPKALDLYAWTERGIYRAGEVVHVGALARDDTSTAIDDLPLTFIFTRPDGVEDRRLVSDSKMAGGHAIDLTLPTNAMRGTWNVSIYTDPKQPAIATQMFLVEDFVPDRIEFDLTSDKSEIAAGETADVTVDGRFLYGAPAAGLALEGEVTLSTKRQWDRFKGYYFGLADEDQGEATRLPLDNLPKAGDDGKATFPVAVDELPSTTRLINAAVTVRMRETGGRAVERKLDIAIQPESDLIGIRPDFSGDEVPQGGTAKFSVIASDNKGDRKALDGAQWSLVKIERNYQWYRSGNSWNYEPVTFTKAVSSGKIDLKTDTEAEITLPVDWGRYRLEIETADASGPTSSYEFDAGWYVSSTSTETPDGLEIALDKEHYAVGDTAELKISPRFAGELLITIGAEKLLKTITASVPEGGTTIEIPVGEDWGAGAYVTATLFRPGEAIESRMPARAIGLKWLKVDPADKQLSVKLAPPEKIVPRSTLSIPVSVENAGGEQAYVMVAAVDVGILNLTRYQPPSPENWFFGQRQLGLEMRDMYGRLIDGSLGITGKLRTGGDGGNMAAEGTPPTEKLVALFSGLVELDSDGKATIEFDVPQFNGTARVMAVAWTRKAVGHAVADVIIRDPVVITAGLPRFMAPGDQANIRFDVANTDAPDGDYRLSLETTDNLGVEVGSYPETITLTGGKRQSIAVPLNALATGAGGVTIRLSNDAGLSVEQALAMPVRPVDLPVTTRHVVNLAANGGSLKVDGGLLSESLLDGAFVSVGVTRSAAFDVPALLMALDRYPYGCTEQTTSRALPLLYLSEMAGGTEATAGLENQEELKKRVQDSIFRVLNNQSSSGSFGLWSPGSGDLWMDAYVTDFLTRAREKGYDVPQQAMLSALANLQNALGYTTDVKERGNDIAYAIYVLARNKKASVGDLRYFADTQLENFASPMATAQLAAALALYGDQQRSERVFNASLELATSTSGYNYNRSDYGSPLRDGAAMLALAAETKPTPKVLPALVTLVAFQRENARYLSTQDQAWMLLAARGLQDDNGTISLDINGTQHDGAFSERLNGGALEAQPLVVTNKGSGSVDAVVTAVAPPAQSLPAGGDGFNIERTYYTLDGEPANVTGVSQNERYVVVLKIDDLKEWQSRLLVTDLLPAGFEIDNPGLVSSADLGNFSWLESTQAAHLEFRNDRFVAAFDRSAGEKKQITLAYVVRAVTPGLFTHPAATVEDMYRPQFAARTATGMMEVAAP</sequence>
<name>A0A256F053_9HYPH</name>
<dbReference type="RefSeq" id="WP_094579277.1">
    <property type="nucleotide sequence ID" value="NZ_JBHEEL010000005.1"/>
</dbReference>
<reference evidence="7 8" key="1">
    <citation type="submission" date="2017-07" db="EMBL/GenBank/DDBJ databases">
        <title>Phylogenetic study on the rhizospheric bacterium Ochrobactrum sp. A44.</title>
        <authorList>
            <person name="Krzyzanowska D.M."/>
            <person name="Ossowicki A."/>
            <person name="Rajewska M."/>
            <person name="Maciag T."/>
            <person name="Kaczynski Z."/>
            <person name="Czerwicka M."/>
            <person name="Jafra S."/>
        </authorList>
    </citation>
    <scope>NUCLEOTIDE SEQUENCE [LARGE SCALE GENOMIC DNA]</scope>
    <source>
        <strain evidence="7 8">PR17</strain>
    </source>
</reference>
<dbReference type="Pfam" id="PF11974">
    <property type="entry name" value="bMG3"/>
    <property type="match status" value="1"/>
</dbReference>
<dbReference type="OrthoDB" id="9767116at2"/>
<evidence type="ECO:0000313" key="7">
    <source>
        <dbReference type="EMBL" id="OYR08056.1"/>
    </source>
</evidence>
<dbReference type="PANTHER" id="PTHR40094:SF1">
    <property type="entry name" value="UBIQUITIN DOMAIN-CONTAINING PROTEIN"/>
    <property type="match status" value="1"/>
</dbReference>
<dbReference type="Pfam" id="PF17972">
    <property type="entry name" value="bMG5"/>
    <property type="match status" value="1"/>
</dbReference>
<dbReference type="Gene3D" id="3.50.4.10">
    <property type="entry name" value="Hepatocyte Growth Factor"/>
    <property type="match status" value="1"/>
</dbReference>
<keyword evidence="2 5" id="KW-0732">Signal</keyword>
<dbReference type="GO" id="GO:0005615">
    <property type="term" value="C:extracellular space"/>
    <property type="evidence" value="ECO:0007669"/>
    <property type="project" value="InterPro"/>
</dbReference>
<dbReference type="InterPro" id="IPR047565">
    <property type="entry name" value="Alpha-macroglob_thiol-ester_cl"/>
</dbReference>
<dbReference type="InterPro" id="IPR008930">
    <property type="entry name" value="Terpenoid_cyclase/PrenylTrfase"/>
</dbReference>
<dbReference type="PROSITE" id="PS50948">
    <property type="entry name" value="PAN"/>
    <property type="match status" value="1"/>
</dbReference>
<dbReference type="PIRSF" id="PIRSF038980">
    <property type="entry name" value="A2M_bac"/>
    <property type="match status" value="1"/>
</dbReference>
<evidence type="ECO:0000259" key="6">
    <source>
        <dbReference type="PROSITE" id="PS50948"/>
    </source>
</evidence>
<dbReference type="InterPro" id="IPR021868">
    <property type="entry name" value="Alpha_2_Macroglob_MG3"/>
</dbReference>
<evidence type="ECO:0000256" key="1">
    <source>
        <dbReference type="ARBA" id="ARBA00010556"/>
    </source>
</evidence>
<dbReference type="InterPro" id="IPR051802">
    <property type="entry name" value="YfhM-like"/>
</dbReference>
<dbReference type="EMBL" id="NNRK01000035">
    <property type="protein sequence ID" value="OYR08056.1"/>
    <property type="molecule type" value="Genomic_DNA"/>
</dbReference>
<dbReference type="InterPro" id="IPR026284">
    <property type="entry name" value="A2MG_proteobact"/>
</dbReference>
<keyword evidence="3" id="KW-0677">Repeat</keyword>
<proteinExistence type="inferred from homology"/>
<dbReference type="Pfam" id="PF21142">
    <property type="entry name" value="A2M_bMG2"/>
    <property type="match status" value="1"/>
</dbReference>
<keyword evidence="4" id="KW-1015">Disulfide bond</keyword>
<comment type="similarity">
    <text evidence="1">Belongs to the protease inhibitor I39 (alpha-2-macroglobulin) family. Bacterial alpha-2-macroglobulin subfamily.</text>
</comment>
<feature type="domain" description="Apple" evidence="6">
    <location>
        <begin position="17"/>
        <end position="104"/>
    </location>
</feature>
<dbReference type="InterPro" id="IPR002890">
    <property type="entry name" value="MG2"/>
</dbReference>
<dbReference type="PANTHER" id="PTHR40094">
    <property type="entry name" value="ALPHA-2-MACROGLOBULIN HOMOLOG"/>
    <property type="match status" value="1"/>
</dbReference>
<dbReference type="InterPro" id="IPR000177">
    <property type="entry name" value="Apple"/>
</dbReference>
<evidence type="ECO:0000256" key="3">
    <source>
        <dbReference type="ARBA" id="ARBA00022737"/>
    </source>
</evidence>
<evidence type="ECO:0000256" key="2">
    <source>
        <dbReference type="ARBA" id="ARBA00022729"/>
    </source>
</evidence>
<dbReference type="Pfam" id="PF07703">
    <property type="entry name" value="A2M_BRD"/>
    <property type="match status" value="1"/>
</dbReference>
<dbReference type="SUPFAM" id="SSF57414">
    <property type="entry name" value="Hairpin loop containing domain-like"/>
    <property type="match status" value="1"/>
</dbReference>
<dbReference type="Pfam" id="PF00207">
    <property type="entry name" value="A2M"/>
    <property type="match status" value="1"/>
</dbReference>
<dbReference type="SMART" id="SM01360">
    <property type="entry name" value="A2M"/>
    <property type="match status" value="1"/>
</dbReference>
<evidence type="ECO:0000256" key="4">
    <source>
        <dbReference type="ARBA" id="ARBA00023157"/>
    </source>
</evidence>
<dbReference type="InterPro" id="IPR049120">
    <property type="entry name" value="A2M_bMG2"/>
</dbReference>
<dbReference type="SUPFAM" id="SSF48239">
    <property type="entry name" value="Terpenoid cyclases/Protein prenyltransferases"/>
    <property type="match status" value="1"/>
</dbReference>
<dbReference type="Pfam" id="PF07678">
    <property type="entry name" value="TED_complement"/>
    <property type="match status" value="1"/>
</dbReference>
<dbReference type="Proteomes" id="UP000216345">
    <property type="component" value="Unassembled WGS sequence"/>
</dbReference>
<protein>
    <submittedName>
        <fullName evidence="7">Alpha-2-macroglobulin family protein</fullName>
    </submittedName>
</protein>
<evidence type="ECO:0000256" key="5">
    <source>
        <dbReference type="SAM" id="SignalP"/>
    </source>
</evidence>
<dbReference type="Pfam" id="PF00024">
    <property type="entry name" value="PAN_1"/>
    <property type="match status" value="1"/>
</dbReference>
<dbReference type="InterPro" id="IPR041246">
    <property type="entry name" value="Bact_MG10"/>
</dbReference>
<dbReference type="GO" id="GO:0004866">
    <property type="term" value="F:endopeptidase inhibitor activity"/>
    <property type="evidence" value="ECO:0007669"/>
    <property type="project" value="InterPro"/>
</dbReference>
<dbReference type="Gene3D" id="2.60.40.1930">
    <property type="match status" value="1"/>
</dbReference>
<dbReference type="InterPro" id="IPR011625">
    <property type="entry name" value="A2M_N_BRD"/>
</dbReference>
<dbReference type="InterPro" id="IPR011626">
    <property type="entry name" value="Alpha-macroglobulin_TED"/>
</dbReference>
<organism evidence="7 8">
    <name type="scientific">Brucella rhizosphaerae</name>
    <dbReference type="NCBI Taxonomy" id="571254"/>
    <lineage>
        <taxon>Bacteria</taxon>
        <taxon>Pseudomonadati</taxon>
        <taxon>Pseudomonadota</taxon>
        <taxon>Alphaproteobacteria</taxon>
        <taxon>Hyphomicrobiales</taxon>
        <taxon>Brucellaceae</taxon>
        <taxon>Brucella/Ochrobactrum group</taxon>
        <taxon>Brucella</taxon>
    </lineage>
</organism>
<feature type="signal peptide" evidence="5">
    <location>
        <begin position="1"/>
        <end position="26"/>
    </location>
</feature>
<dbReference type="Pfam" id="PF01835">
    <property type="entry name" value="MG2"/>
    <property type="match status" value="1"/>
</dbReference>
<dbReference type="Pfam" id="PF17962">
    <property type="entry name" value="bMG6"/>
    <property type="match status" value="1"/>
</dbReference>
<dbReference type="InterPro" id="IPR041203">
    <property type="entry name" value="Bact_A2M_MG5"/>
</dbReference>
<dbReference type="InterPro" id="IPR041462">
    <property type="entry name" value="Bact_A2M_MG6"/>
</dbReference>
<evidence type="ECO:0000313" key="8">
    <source>
        <dbReference type="Proteomes" id="UP000216345"/>
    </source>
</evidence>
<accession>A0A256F053</accession>
<dbReference type="GO" id="GO:0006508">
    <property type="term" value="P:proteolysis"/>
    <property type="evidence" value="ECO:0007669"/>
    <property type="project" value="InterPro"/>
</dbReference>
<gene>
    <name evidence="7" type="ORF">CEV32_2767</name>
</gene>
<dbReference type="CDD" id="cd01100">
    <property type="entry name" value="APPLE_Factor_XI_like"/>
    <property type="match status" value="1"/>
</dbReference>
<feature type="chain" id="PRO_5012648970" evidence="5">
    <location>
        <begin position="27"/>
        <end position="1830"/>
    </location>
</feature>
<dbReference type="InterPro" id="IPR001599">
    <property type="entry name" value="Macroglobln_a2"/>
</dbReference>
<comment type="caution">
    <text evidence="7">The sequence shown here is derived from an EMBL/GenBank/DDBJ whole genome shotgun (WGS) entry which is preliminary data.</text>
</comment>
<keyword evidence="8" id="KW-1185">Reference proteome</keyword>
<dbReference type="CDD" id="cd02891">
    <property type="entry name" value="A2M_like"/>
    <property type="match status" value="1"/>
</dbReference>
<dbReference type="eggNOG" id="COG2373">
    <property type="taxonomic scope" value="Bacteria"/>
</dbReference>
<dbReference type="InterPro" id="IPR003609">
    <property type="entry name" value="Pan_app"/>
</dbReference>
<dbReference type="Pfam" id="PF17973">
    <property type="entry name" value="bMG10"/>
    <property type="match status" value="1"/>
</dbReference>
<dbReference type="SMART" id="SM01419">
    <property type="entry name" value="Thiol-ester_cl"/>
    <property type="match status" value="1"/>
</dbReference>